<name>A0AAW1RYQ8_9CHLO</name>
<dbReference type="GO" id="GO:0006396">
    <property type="term" value="P:RNA processing"/>
    <property type="evidence" value="ECO:0007669"/>
    <property type="project" value="InterPro"/>
</dbReference>
<gene>
    <name evidence="1" type="ORF">WJX74_007022</name>
</gene>
<accession>A0AAW1RYQ8</accession>
<dbReference type="InterPro" id="IPR003107">
    <property type="entry name" value="HAT"/>
</dbReference>
<dbReference type="EMBL" id="JALJOS010000005">
    <property type="protein sequence ID" value="KAK9838973.1"/>
    <property type="molecule type" value="Genomic_DNA"/>
</dbReference>
<sequence>MYEAALKHARSQQFESARDAFADCVAACPSLVKAYISWAQMEKRSLLEGEQEGCHLRRAQRVLQRGLTRNPYSASLCQAWGLLELQKGNFLAAVRLLDKSVVYDPSFSPVLRWRQVIDARSSIPPRRHAAITVQQQTLQF</sequence>
<proteinExistence type="predicted"/>
<evidence type="ECO:0000313" key="2">
    <source>
        <dbReference type="Proteomes" id="UP001438707"/>
    </source>
</evidence>
<keyword evidence="2" id="KW-1185">Reference proteome</keyword>
<dbReference type="Gene3D" id="1.25.40.10">
    <property type="entry name" value="Tetratricopeptide repeat domain"/>
    <property type="match status" value="1"/>
</dbReference>
<evidence type="ECO:0000313" key="1">
    <source>
        <dbReference type="EMBL" id="KAK9838973.1"/>
    </source>
</evidence>
<organism evidence="1 2">
    <name type="scientific">Apatococcus lobatus</name>
    <dbReference type="NCBI Taxonomy" id="904363"/>
    <lineage>
        <taxon>Eukaryota</taxon>
        <taxon>Viridiplantae</taxon>
        <taxon>Chlorophyta</taxon>
        <taxon>core chlorophytes</taxon>
        <taxon>Trebouxiophyceae</taxon>
        <taxon>Chlorellales</taxon>
        <taxon>Chlorellaceae</taxon>
        <taxon>Apatococcus</taxon>
    </lineage>
</organism>
<dbReference type="SUPFAM" id="SSF48452">
    <property type="entry name" value="TPR-like"/>
    <property type="match status" value="1"/>
</dbReference>
<protein>
    <submittedName>
        <fullName evidence="1">Uncharacterized protein</fullName>
    </submittedName>
</protein>
<dbReference type="SMART" id="SM00386">
    <property type="entry name" value="HAT"/>
    <property type="match status" value="2"/>
</dbReference>
<dbReference type="AlphaFoldDB" id="A0AAW1RYQ8"/>
<dbReference type="Proteomes" id="UP001438707">
    <property type="component" value="Unassembled WGS sequence"/>
</dbReference>
<dbReference type="InterPro" id="IPR011990">
    <property type="entry name" value="TPR-like_helical_dom_sf"/>
</dbReference>
<comment type="caution">
    <text evidence="1">The sequence shown here is derived from an EMBL/GenBank/DDBJ whole genome shotgun (WGS) entry which is preliminary data.</text>
</comment>
<reference evidence="1 2" key="1">
    <citation type="journal article" date="2024" name="Nat. Commun.">
        <title>Phylogenomics reveals the evolutionary origins of lichenization in chlorophyte algae.</title>
        <authorList>
            <person name="Puginier C."/>
            <person name="Libourel C."/>
            <person name="Otte J."/>
            <person name="Skaloud P."/>
            <person name="Haon M."/>
            <person name="Grisel S."/>
            <person name="Petersen M."/>
            <person name="Berrin J.G."/>
            <person name="Delaux P.M."/>
            <person name="Dal Grande F."/>
            <person name="Keller J."/>
        </authorList>
    </citation>
    <scope>NUCLEOTIDE SEQUENCE [LARGE SCALE GENOMIC DNA]</scope>
    <source>
        <strain evidence="1 2">SAG 2145</strain>
    </source>
</reference>